<dbReference type="Proteomes" id="UP000031599">
    <property type="component" value="Unassembled WGS sequence"/>
</dbReference>
<protein>
    <submittedName>
        <fullName evidence="2">Uncharacterized protein</fullName>
    </submittedName>
</protein>
<evidence type="ECO:0000313" key="2">
    <source>
        <dbReference type="EMBL" id="KIG15917.1"/>
    </source>
</evidence>
<evidence type="ECO:0000256" key="1">
    <source>
        <dbReference type="SAM" id="MobiDB-lite"/>
    </source>
</evidence>
<feature type="region of interest" description="Disordered" evidence="1">
    <location>
        <begin position="19"/>
        <end position="49"/>
    </location>
</feature>
<name>A0A0C2D7B0_9BACT</name>
<dbReference type="AlphaFoldDB" id="A0A0C2D7B0"/>
<evidence type="ECO:0000313" key="3">
    <source>
        <dbReference type="Proteomes" id="UP000031599"/>
    </source>
</evidence>
<gene>
    <name evidence="2" type="ORF">DB30_05108</name>
</gene>
<proteinExistence type="predicted"/>
<accession>A0A0C2D7B0</accession>
<organism evidence="2 3">
    <name type="scientific">Enhygromyxa salina</name>
    <dbReference type="NCBI Taxonomy" id="215803"/>
    <lineage>
        <taxon>Bacteria</taxon>
        <taxon>Pseudomonadati</taxon>
        <taxon>Myxococcota</taxon>
        <taxon>Polyangia</taxon>
        <taxon>Nannocystales</taxon>
        <taxon>Nannocystaceae</taxon>
        <taxon>Enhygromyxa</taxon>
    </lineage>
</organism>
<sequence length="234" mass="25283">MAALVCALFYLLWEDTDDTVDTDDADEQTTPAGRVAKAVTPPRTGSTEAQQSIAQVRARDEWIARKKQILSEPALRDLVARQNDGSRADIAETIGVEEWFDNLAPEVSALVAGCETFVGEGQAPVRITVTFMGTEHLGAIVEEIQVEGSPAQPDELTQCLTESMYTAELTDVPGVFRRDAELTLGGVDELLTMGWLDPEVAEAIRQQMLDGGLDPDTDPAVVIVDVEPESTPSP</sequence>
<comment type="caution">
    <text evidence="2">The sequence shown here is derived from an EMBL/GenBank/DDBJ whole genome shotgun (WGS) entry which is preliminary data.</text>
</comment>
<dbReference type="EMBL" id="JMCC02000045">
    <property type="protein sequence ID" value="KIG15917.1"/>
    <property type="molecule type" value="Genomic_DNA"/>
</dbReference>
<reference evidence="2 3" key="1">
    <citation type="submission" date="2014-12" db="EMBL/GenBank/DDBJ databases">
        <title>Genome assembly of Enhygromyxa salina DSM 15201.</title>
        <authorList>
            <person name="Sharma G."/>
            <person name="Subramanian S."/>
        </authorList>
    </citation>
    <scope>NUCLEOTIDE SEQUENCE [LARGE SCALE GENOMIC DNA]</scope>
    <source>
        <strain evidence="2 3">DSM 15201</strain>
    </source>
</reference>